<dbReference type="InterPro" id="IPR011051">
    <property type="entry name" value="RmlC_Cupin_sf"/>
</dbReference>
<dbReference type="InterPro" id="IPR009297">
    <property type="entry name" value="DUF952"/>
</dbReference>
<comment type="caution">
    <text evidence="2">The sequence shown here is derived from an EMBL/GenBank/DDBJ whole genome shotgun (WGS) entry which is preliminary data.</text>
</comment>
<name>A0A7W9YG06_9ACTN</name>
<dbReference type="RefSeq" id="WP_184074728.1">
    <property type="nucleotide sequence ID" value="NZ_JACHDS010000001.1"/>
</dbReference>
<dbReference type="Proteomes" id="UP000546642">
    <property type="component" value="Unassembled WGS sequence"/>
</dbReference>
<dbReference type="PANTHER" id="PTHR33387">
    <property type="entry name" value="RMLC-LIKE JELLY ROLL FOLD PROTEIN"/>
    <property type="match status" value="1"/>
</dbReference>
<accession>A0A7W9YG06</accession>
<dbReference type="InterPro" id="IPR014710">
    <property type="entry name" value="RmlC-like_jellyroll"/>
</dbReference>
<gene>
    <name evidence="2" type="ORF">HNR23_001523</name>
</gene>
<organism evidence="2 3">
    <name type="scientific">Nocardiopsis mwathae</name>
    <dbReference type="NCBI Taxonomy" id="1472723"/>
    <lineage>
        <taxon>Bacteria</taxon>
        <taxon>Bacillati</taxon>
        <taxon>Actinomycetota</taxon>
        <taxon>Actinomycetes</taxon>
        <taxon>Streptosporangiales</taxon>
        <taxon>Nocardiopsidaceae</taxon>
        <taxon>Nocardiopsis</taxon>
    </lineage>
</organism>
<reference evidence="2 3" key="1">
    <citation type="submission" date="2020-08" db="EMBL/GenBank/DDBJ databases">
        <title>Sequencing the genomes of 1000 actinobacteria strains.</title>
        <authorList>
            <person name="Klenk H.-P."/>
        </authorList>
    </citation>
    <scope>NUCLEOTIDE SEQUENCE [LARGE SCALE GENOMIC DNA]</scope>
    <source>
        <strain evidence="2 3">DSM 46659</strain>
    </source>
</reference>
<dbReference type="InterPro" id="IPR009327">
    <property type="entry name" value="Cupin_DUF985"/>
</dbReference>
<dbReference type="EMBL" id="JACHDS010000001">
    <property type="protein sequence ID" value="MBB6171463.1"/>
    <property type="molecule type" value="Genomic_DNA"/>
</dbReference>
<dbReference type="SUPFAM" id="SSF56399">
    <property type="entry name" value="ADP-ribosylation"/>
    <property type="match status" value="1"/>
</dbReference>
<dbReference type="AlphaFoldDB" id="A0A7W9YG06"/>
<dbReference type="Gene3D" id="3.20.170.20">
    <property type="entry name" value="Protein of unknown function DUF952"/>
    <property type="match status" value="1"/>
</dbReference>
<dbReference type="PANTHER" id="PTHR33387:SF3">
    <property type="entry name" value="DUF985 DOMAIN-CONTAINING PROTEIN"/>
    <property type="match status" value="1"/>
</dbReference>
<sequence>MNYVLHMTDLREWRRGEGDLEPDSLHTQGFVHASPDESTLLAVANAFYSDVRAPQAVLVIDTGLLDAEVRWEEPNPQPPPGVPPDVLFPHIYGPVRRKAVIGVRYLRRDPDGVYSAVQHRGAVAEELDLIPHPEGGWYRSTWRSRHTLRPEGYPGERDAASGTLFMLGPGEESRWHRLRSDEMWVFNRGGPVELVYGGTGERPVADTRITLGPHIEAGQVVQALVPAGTWQSAHPLTGSEGVVSLFVSPGFEFEDFEVEPGEGMDRGTRA</sequence>
<dbReference type="CDD" id="cd06121">
    <property type="entry name" value="cupin_YML079wp"/>
    <property type="match status" value="1"/>
</dbReference>
<dbReference type="InterPro" id="IPR039935">
    <property type="entry name" value="YML079W-like"/>
</dbReference>
<feature type="domain" description="DUF985" evidence="1">
    <location>
        <begin position="123"/>
        <end position="258"/>
    </location>
</feature>
<evidence type="ECO:0000313" key="2">
    <source>
        <dbReference type="EMBL" id="MBB6171463.1"/>
    </source>
</evidence>
<protein>
    <recommendedName>
        <fullName evidence="1">DUF985 domain-containing protein</fullName>
    </recommendedName>
</protein>
<proteinExistence type="predicted"/>
<dbReference type="Pfam" id="PF06172">
    <property type="entry name" value="Cupin_5"/>
    <property type="match status" value="1"/>
</dbReference>
<keyword evidence="3" id="KW-1185">Reference proteome</keyword>
<evidence type="ECO:0000259" key="1">
    <source>
        <dbReference type="Pfam" id="PF06172"/>
    </source>
</evidence>
<dbReference type="Gene3D" id="2.60.120.10">
    <property type="entry name" value="Jelly Rolls"/>
    <property type="match status" value="1"/>
</dbReference>
<dbReference type="Pfam" id="PF06108">
    <property type="entry name" value="DUF952"/>
    <property type="match status" value="1"/>
</dbReference>
<dbReference type="SUPFAM" id="SSF51182">
    <property type="entry name" value="RmlC-like cupins"/>
    <property type="match status" value="1"/>
</dbReference>
<evidence type="ECO:0000313" key="3">
    <source>
        <dbReference type="Proteomes" id="UP000546642"/>
    </source>
</evidence>